<gene>
    <name evidence="2" type="ORF">CHS0354_038527</name>
</gene>
<dbReference type="AlphaFoldDB" id="A0AAE0VR53"/>
<keyword evidence="3" id="KW-1185">Reference proteome</keyword>
<feature type="compositionally biased region" description="Polar residues" evidence="1">
    <location>
        <begin position="14"/>
        <end position="28"/>
    </location>
</feature>
<feature type="compositionally biased region" description="Basic and acidic residues" evidence="1">
    <location>
        <begin position="37"/>
        <end position="48"/>
    </location>
</feature>
<sequence>MILKFLSHQHRELPNNSPDYRSGPSNAQHKSHKRSDNRKDDPSRERILFRTNGEETAQTTSAKQFNELALEKKTFTYTNINVK</sequence>
<dbReference type="Proteomes" id="UP001195483">
    <property type="component" value="Unassembled WGS sequence"/>
</dbReference>
<reference evidence="2" key="3">
    <citation type="submission" date="2023-05" db="EMBL/GenBank/DDBJ databases">
        <authorList>
            <person name="Smith C.H."/>
        </authorList>
    </citation>
    <scope>NUCLEOTIDE SEQUENCE</scope>
    <source>
        <strain evidence="2">CHS0354</strain>
        <tissue evidence="2">Mantle</tissue>
    </source>
</reference>
<evidence type="ECO:0000256" key="1">
    <source>
        <dbReference type="SAM" id="MobiDB-lite"/>
    </source>
</evidence>
<evidence type="ECO:0000313" key="2">
    <source>
        <dbReference type="EMBL" id="KAK3585975.1"/>
    </source>
</evidence>
<comment type="caution">
    <text evidence="2">The sequence shown here is derived from an EMBL/GenBank/DDBJ whole genome shotgun (WGS) entry which is preliminary data.</text>
</comment>
<reference evidence="2" key="1">
    <citation type="journal article" date="2021" name="Genome Biol. Evol.">
        <title>A High-Quality Reference Genome for a Parasitic Bivalve with Doubly Uniparental Inheritance (Bivalvia: Unionida).</title>
        <authorList>
            <person name="Smith C.H."/>
        </authorList>
    </citation>
    <scope>NUCLEOTIDE SEQUENCE</scope>
    <source>
        <strain evidence="2">CHS0354</strain>
    </source>
</reference>
<accession>A0AAE0VR53</accession>
<reference evidence="2" key="2">
    <citation type="journal article" date="2021" name="Genome Biol. Evol.">
        <title>Developing a high-quality reference genome for a parasitic bivalve with doubly uniparental inheritance (Bivalvia: Unionida).</title>
        <authorList>
            <person name="Smith C.H."/>
        </authorList>
    </citation>
    <scope>NUCLEOTIDE SEQUENCE</scope>
    <source>
        <strain evidence="2">CHS0354</strain>
        <tissue evidence="2">Mantle</tissue>
    </source>
</reference>
<proteinExistence type="predicted"/>
<organism evidence="2 3">
    <name type="scientific">Potamilus streckersoni</name>
    <dbReference type="NCBI Taxonomy" id="2493646"/>
    <lineage>
        <taxon>Eukaryota</taxon>
        <taxon>Metazoa</taxon>
        <taxon>Spiralia</taxon>
        <taxon>Lophotrochozoa</taxon>
        <taxon>Mollusca</taxon>
        <taxon>Bivalvia</taxon>
        <taxon>Autobranchia</taxon>
        <taxon>Heteroconchia</taxon>
        <taxon>Palaeoheterodonta</taxon>
        <taxon>Unionida</taxon>
        <taxon>Unionoidea</taxon>
        <taxon>Unionidae</taxon>
        <taxon>Ambleminae</taxon>
        <taxon>Lampsilini</taxon>
        <taxon>Potamilus</taxon>
    </lineage>
</organism>
<dbReference type="EMBL" id="JAEAOA010002240">
    <property type="protein sequence ID" value="KAK3585975.1"/>
    <property type="molecule type" value="Genomic_DNA"/>
</dbReference>
<feature type="region of interest" description="Disordered" evidence="1">
    <location>
        <begin position="1"/>
        <end position="61"/>
    </location>
</feature>
<evidence type="ECO:0000313" key="3">
    <source>
        <dbReference type="Proteomes" id="UP001195483"/>
    </source>
</evidence>
<protein>
    <submittedName>
        <fullName evidence="2">Uncharacterized protein</fullName>
    </submittedName>
</protein>
<name>A0AAE0VR53_9BIVA</name>